<reference evidence="2 3" key="1">
    <citation type="submission" date="2024-09" db="EMBL/GenBank/DDBJ databases">
        <title>Chromosome-scale assembly of Riccia sorocarpa.</title>
        <authorList>
            <person name="Paukszto L."/>
        </authorList>
    </citation>
    <scope>NUCLEOTIDE SEQUENCE [LARGE SCALE GENOMIC DNA]</scope>
    <source>
        <strain evidence="2">LP-2024</strain>
        <tissue evidence="2">Aerial parts of the thallus</tissue>
    </source>
</reference>
<feature type="compositionally biased region" description="Basic and acidic residues" evidence="1">
    <location>
        <begin position="11"/>
        <end position="23"/>
    </location>
</feature>
<organism evidence="2 3">
    <name type="scientific">Riccia sorocarpa</name>
    <dbReference type="NCBI Taxonomy" id="122646"/>
    <lineage>
        <taxon>Eukaryota</taxon>
        <taxon>Viridiplantae</taxon>
        <taxon>Streptophyta</taxon>
        <taxon>Embryophyta</taxon>
        <taxon>Marchantiophyta</taxon>
        <taxon>Marchantiopsida</taxon>
        <taxon>Marchantiidae</taxon>
        <taxon>Marchantiales</taxon>
        <taxon>Ricciaceae</taxon>
        <taxon>Riccia</taxon>
    </lineage>
</organism>
<sequence>MTRPRAPRPKYPSDFKNYHEARRPGLPHTVRFPEELLEKYGQLKIALGLRKSYADVIRFLIEAAEPAIASILQERAGRVVLDRMEEEPPADVDMMGDPDGDIEDKLPLNGSGSDGSENDVAEEAGETAGDSEDEDPEFWKTPLAQKVLN</sequence>
<protein>
    <recommendedName>
        <fullName evidence="4">Histone H2A</fullName>
    </recommendedName>
</protein>
<evidence type="ECO:0000256" key="1">
    <source>
        <dbReference type="SAM" id="MobiDB-lite"/>
    </source>
</evidence>
<comment type="caution">
    <text evidence="2">The sequence shown here is derived from an EMBL/GenBank/DDBJ whole genome shotgun (WGS) entry which is preliminary data.</text>
</comment>
<evidence type="ECO:0000313" key="3">
    <source>
        <dbReference type="Proteomes" id="UP001633002"/>
    </source>
</evidence>
<feature type="region of interest" description="Disordered" evidence="1">
    <location>
        <begin position="1"/>
        <end position="24"/>
    </location>
</feature>
<proteinExistence type="predicted"/>
<accession>A0ABD3HT06</accession>
<dbReference type="AlphaFoldDB" id="A0ABD3HT06"/>
<feature type="compositionally biased region" description="Acidic residues" evidence="1">
    <location>
        <begin position="116"/>
        <end position="136"/>
    </location>
</feature>
<evidence type="ECO:0008006" key="4">
    <source>
        <dbReference type="Google" id="ProtNLM"/>
    </source>
</evidence>
<dbReference type="EMBL" id="JBJQOH010000003">
    <property type="protein sequence ID" value="KAL3692464.1"/>
    <property type="molecule type" value="Genomic_DNA"/>
</dbReference>
<gene>
    <name evidence="2" type="ORF">R1sor_006115</name>
</gene>
<name>A0ABD3HT06_9MARC</name>
<keyword evidence="3" id="KW-1185">Reference proteome</keyword>
<feature type="compositionally biased region" description="Acidic residues" evidence="1">
    <location>
        <begin position="85"/>
        <end position="102"/>
    </location>
</feature>
<dbReference type="Proteomes" id="UP001633002">
    <property type="component" value="Unassembled WGS sequence"/>
</dbReference>
<evidence type="ECO:0000313" key="2">
    <source>
        <dbReference type="EMBL" id="KAL3692464.1"/>
    </source>
</evidence>
<feature type="region of interest" description="Disordered" evidence="1">
    <location>
        <begin position="85"/>
        <end position="149"/>
    </location>
</feature>